<feature type="compositionally biased region" description="Polar residues" evidence="1">
    <location>
        <begin position="31"/>
        <end position="44"/>
    </location>
</feature>
<sequence>MSALLYRRILSKKVADIPRGINQPPHAVVTRQYTRETSSSQSTRVAARCFKESQNNSPDIGDAR</sequence>
<proteinExistence type="predicted"/>
<reference evidence="2 3" key="3">
    <citation type="submission" date="2022-01" db="EMBL/GenBank/DDBJ databases">
        <authorList>
            <person name="Zhou L.Y."/>
        </authorList>
    </citation>
    <scope>NUCLEOTIDE SEQUENCE [LARGE SCALE GENOMIC DNA]</scope>
    <source>
        <strain evidence="2 3">TLK-CK17</strain>
    </source>
</reference>
<dbReference type="Proteomes" id="UP001430796">
    <property type="component" value="Unassembled WGS sequence"/>
</dbReference>
<dbReference type="EMBL" id="JAKJPO010000031">
    <property type="protein sequence ID" value="MCF7223875.1"/>
    <property type="molecule type" value="Genomic_DNA"/>
</dbReference>
<evidence type="ECO:0000256" key="1">
    <source>
        <dbReference type="SAM" id="MobiDB-lite"/>
    </source>
</evidence>
<comment type="caution">
    <text evidence="2">The sequence shown here is derived from an EMBL/GenBank/DDBJ whole genome shotgun (WGS) entry which is preliminary data.</text>
</comment>
<evidence type="ECO:0000313" key="2">
    <source>
        <dbReference type="EMBL" id="MCF7223875.1"/>
    </source>
</evidence>
<name>A0ABS9HZU4_9GAMM</name>
<gene>
    <name evidence="2" type="ORF">L3V18_19200</name>
</gene>
<keyword evidence="3" id="KW-1185">Reference proteome</keyword>
<organism evidence="2 3">
    <name type="scientific">Marilutibacter chinensis</name>
    <dbReference type="NCBI Taxonomy" id="2912247"/>
    <lineage>
        <taxon>Bacteria</taxon>
        <taxon>Pseudomonadati</taxon>
        <taxon>Pseudomonadota</taxon>
        <taxon>Gammaproteobacteria</taxon>
        <taxon>Lysobacterales</taxon>
        <taxon>Lysobacteraceae</taxon>
        <taxon>Marilutibacter</taxon>
    </lineage>
</organism>
<reference evidence="3" key="2">
    <citation type="submission" date="2022-01" db="EMBL/GenBank/DDBJ databases">
        <title>Lysobacter chinensis sp. nov., a bacterium isolated from cow dung compost.</title>
        <authorList>
            <person name="Zhou L.Y."/>
        </authorList>
    </citation>
    <scope>NUCLEOTIDE SEQUENCE [LARGE SCALE GENOMIC DNA]</scope>
    <source>
        <strain evidence="3">TLK-CK17</strain>
    </source>
</reference>
<dbReference type="RefSeq" id="WP_237057065.1">
    <property type="nucleotide sequence ID" value="NZ_JAKJPO010000031.1"/>
</dbReference>
<reference evidence="2 3" key="1">
    <citation type="submission" date="2022-01" db="EMBL/GenBank/DDBJ databases">
        <title>Lysobacter chinensis sp. nov., a bacterium isolated from cow dung compost.</title>
        <authorList>
            <person name="Liu Y."/>
        </authorList>
    </citation>
    <scope>NUCLEOTIDE SEQUENCE [LARGE SCALE GENOMIC DNA]</scope>
    <source>
        <strain evidence="2 3">TLK-CK17</strain>
    </source>
</reference>
<protein>
    <submittedName>
        <fullName evidence="2">Uncharacterized protein</fullName>
    </submittedName>
</protein>
<evidence type="ECO:0000313" key="3">
    <source>
        <dbReference type="Proteomes" id="UP001430796"/>
    </source>
</evidence>
<feature type="region of interest" description="Disordered" evidence="1">
    <location>
        <begin position="30"/>
        <end position="64"/>
    </location>
</feature>
<accession>A0ABS9HZU4</accession>